<dbReference type="GO" id="GO:0005737">
    <property type="term" value="C:cytoplasm"/>
    <property type="evidence" value="ECO:0007669"/>
    <property type="project" value="UniProtKB-SubCell"/>
</dbReference>
<dbReference type="PROSITE" id="PS51918">
    <property type="entry name" value="RADICAL_SAM"/>
    <property type="match status" value="1"/>
</dbReference>
<dbReference type="KEGG" id="cpf:CPF_2293"/>
<dbReference type="STRING" id="195103.CPF_2293"/>
<accession>A0A0H2YUD1</accession>
<evidence type="ECO:0000256" key="6">
    <source>
        <dbReference type="ARBA" id="ARBA00023004"/>
    </source>
</evidence>
<dbReference type="InterPro" id="IPR058240">
    <property type="entry name" value="rSAM_sf"/>
</dbReference>
<keyword evidence="9" id="KW-0004">4Fe-4S</keyword>
<dbReference type="InterPro" id="IPR004559">
    <property type="entry name" value="HemW-like"/>
</dbReference>
<dbReference type="SFLD" id="SFLDG01082">
    <property type="entry name" value="B12-binding_domain_containing"/>
    <property type="match status" value="1"/>
</dbReference>
<dbReference type="GO" id="GO:0006779">
    <property type="term" value="P:porphyrin-containing compound biosynthetic process"/>
    <property type="evidence" value="ECO:0007669"/>
    <property type="project" value="InterPro"/>
</dbReference>
<evidence type="ECO:0000259" key="10">
    <source>
        <dbReference type="PROSITE" id="PS51918"/>
    </source>
</evidence>
<dbReference type="Pfam" id="PF04055">
    <property type="entry name" value="Radical_SAM"/>
    <property type="match status" value="1"/>
</dbReference>
<protein>
    <recommendedName>
        <fullName evidence="2 9">Heme chaperone HemW</fullName>
    </recommendedName>
</protein>
<dbReference type="SUPFAM" id="SSF102114">
    <property type="entry name" value="Radical SAM enzymes"/>
    <property type="match status" value="1"/>
</dbReference>
<evidence type="ECO:0000256" key="9">
    <source>
        <dbReference type="RuleBase" id="RU364116"/>
    </source>
</evidence>
<dbReference type="GO" id="GO:0046872">
    <property type="term" value="F:metal ion binding"/>
    <property type="evidence" value="ECO:0007669"/>
    <property type="project" value="UniProtKB-UniRule"/>
</dbReference>
<dbReference type="GO" id="GO:0051539">
    <property type="term" value="F:4 iron, 4 sulfur cluster binding"/>
    <property type="evidence" value="ECO:0007669"/>
    <property type="project" value="UniProtKB-UniRule"/>
</dbReference>
<dbReference type="SMART" id="SM00729">
    <property type="entry name" value="Elp3"/>
    <property type="match status" value="1"/>
</dbReference>
<dbReference type="SFLD" id="SFLDF00288">
    <property type="entry name" value="HemN-like__clustered_with_nucl"/>
    <property type="match status" value="1"/>
</dbReference>
<dbReference type="SFLD" id="SFLDG01065">
    <property type="entry name" value="anaerobic_coproporphyrinogen-I"/>
    <property type="match status" value="1"/>
</dbReference>
<evidence type="ECO:0000256" key="5">
    <source>
        <dbReference type="ARBA" id="ARBA00022723"/>
    </source>
</evidence>
<sequence>MDKISLYIHIPFCAQKCLYCDFPSFARKDHLRKAYIEALNKEIINLREKHNNLEINTIFIGGGTPSVLESNELECLLKEIAKLNMAKDIEYSMECNPGNLTEEKLEVMKKYGVNRISMGLQAKQDNLLKGLGRIHNYKTFKENFLLAKKVGFNNINVDLMFGLPNQRLNEWEETLREIISLEPAHISAYSLIIEEGTAFYNLYENDKLKLPTEEEERKMYHLAKKILEENGFNQYEISNYAKEGKECRHNLAYWNMDNWIGVGSAAASYINGKRIKNISSVEEYINSINEKGEAVEEIINNSKNDNMEEFMFMGLRKINGIDENEFKKRFSMNINDVYGEILNKYIDEGLLIRDSGRIFLSEKGIEISNIIMADFLL</sequence>
<dbReference type="PANTHER" id="PTHR13932">
    <property type="entry name" value="COPROPORPHYRINIGEN III OXIDASE"/>
    <property type="match status" value="1"/>
</dbReference>
<keyword evidence="6 9" id="KW-0408">Iron</keyword>
<evidence type="ECO:0000256" key="7">
    <source>
        <dbReference type="ARBA" id="ARBA00023014"/>
    </source>
</evidence>
<gene>
    <name evidence="11" type="ordered locus">CPF_2293</name>
</gene>
<keyword evidence="5 9" id="KW-0479">Metal-binding</keyword>
<keyword evidence="7 9" id="KW-0411">Iron-sulfur</keyword>
<keyword evidence="4 9" id="KW-0949">S-adenosyl-L-methionine</keyword>
<dbReference type="CDD" id="cd01335">
    <property type="entry name" value="Radical_SAM"/>
    <property type="match status" value="1"/>
</dbReference>
<comment type="subcellular location">
    <subcellularLocation>
        <location evidence="9">Cytoplasm</location>
    </subcellularLocation>
</comment>
<keyword evidence="3 9" id="KW-0349">Heme</keyword>
<dbReference type="GeneID" id="93001426"/>
<evidence type="ECO:0000256" key="4">
    <source>
        <dbReference type="ARBA" id="ARBA00022691"/>
    </source>
</evidence>
<evidence type="ECO:0000313" key="11">
    <source>
        <dbReference type="EMBL" id="ABG84658.1"/>
    </source>
</evidence>
<dbReference type="GO" id="GO:0004109">
    <property type="term" value="F:coproporphyrinogen oxidase activity"/>
    <property type="evidence" value="ECO:0007669"/>
    <property type="project" value="InterPro"/>
</dbReference>
<comment type="similarity">
    <text evidence="1">Belongs to the anaerobic coproporphyrinogen-III oxidase family. HemW subfamily.</text>
</comment>
<dbReference type="eggNOG" id="COG0635">
    <property type="taxonomic scope" value="Bacteria"/>
</dbReference>
<keyword evidence="9" id="KW-0963">Cytoplasm</keyword>
<keyword evidence="12" id="KW-1185">Reference proteome</keyword>
<dbReference type="PANTHER" id="PTHR13932:SF5">
    <property type="entry name" value="RADICAL S-ADENOSYL METHIONINE DOMAIN-CONTAINING PROTEIN 1, MITOCHONDRIAL"/>
    <property type="match status" value="1"/>
</dbReference>
<dbReference type="NCBIfam" id="TIGR00539">
    <property type="entry name" value="hemN_rel"/>
    <property type="match status" value="1"/>
</dbReference>
<dbReference type="InterPro" id="IPR010723">
    <property type="entry name" value="HemN_C"/>
</dbReference>
<dbReference type="InterPro" id="IPR034505">
    <property type="entry name" value="Coproporphyrinogen-III_oxidase"/>
</dbReference>
<feature type="domain" description="Radical SAM core" evidence="10">
    <location>
        <begin position="1"/>
        <end position="233"/>
    </location>
</feature>
<evidence type="ECO:0000256" key="3">
    <source>
        <dbReference type="ARBA" id="ARBA00022617"/>
    </source>
</evidence>
<dbReference type="PaxDb" id="195103-CPF_2293"/>
<reference evidence="11 12" key="1">
    <citation type="journal article" date="2006" name="Genome Res.">
        <title>Skewed genomic variability in strains of the toxigenic bacterial pathogen, Clostridium perfringens.</title>
        <authorList>
            <person name="Myers G.S."/>
            <person name="Rasko D.A."/>
            <person name="Cheung J.K."/>
            <person name="Ravel J."/>
            <person name="Seshadri R."/>
            <person name="Deboy R.T."/>
            <person name="Ren Q."/>
            <person name="Varga J."/>
            <person name="Awad M.M."/>
            <person name="Brinkac L.M."/>
            <person name="Daugherty S.C."/>
            <person name="Haft D.H."/>
            <person name="Dodson R.J."/>
            <person name="Madupu R."/>
            <person name="Nelson W.C."/>
            <person name="Rosovitz M.J."/>
            <person name="Sullivan S.A."/>
            <person name="Khouri H."/>
            <person name="Dimitrov G.I."/>
            <person name="Watkins K.L."/>
            <person name="Mulligan S."/>
            <person name="Benton J."/>
            <person name="Radune D."/>
            <person name="Fisher D.J."/>
            <person name="Atkins H.S."/>
            <person name="Hiscox T."/>
            <person name="Jost B.H."/>
            <person name="Billington S.J."/>
            <person name="Songer J.G."/>
            <person name="McClane B.A."/>
            <person name="Titball R.W."/>
            <person name="Rood J.I."/>
            <person name="Melville S.B."/>
            <person name="Paulsen I.T."/>
        </authorList>
    </citation>
    <scope>NUCLEOTIDE SEQUENCE [LARGE SCALE GENOMIC DNA]</scope>
    <source>
        <strain evidence="12">ATCC 13124 / DSM 756 / JCM 1290 / NCIMB 6125 / NCTC 8237 / S 107 / Type A</strain>
    </source>
</reference>
<evidence type="ECO:0000313" key="12">
    <source>
        <dbReference type="Proteomes" id="UP000001823"/>
    </source>
</evidence>
<dbReference type="InterPro" id="IPR013785">
    <property type="entry name" value="Aldolase_TIM"/>
</dbReference>
<evidence type="ECO:0000256" key="8">
    <source>
        <dbReference type="ARBA" id="ARBA00023186"/>
    </source>
</evidence>
<dbReference type="Gene3D" id="3.20.20.70">
    <property type="entry name" value="Aldolase class I"/>
    <property type="match status" value="1"/>
</dbReference>
<evidence type="ECO:0000256" key="1">
    <source>
        <dbReference type="ARBA" id="ARBA00006100"/>
    </source>
</evidence>
<dbReference type="SFLD" id="SFLDF00562">
    <property type="entry name" value="HemN-like__clustered_with_heat"/>
    <property type="match status" value="1"/>
</dbReference>
<dbReference type="InterPro" id="IPR006638">
    <property type="entry name" value="Elp3/MiaA/NifB-like_rSAM"/>
</dbReference>
<dbReference type="SFLD" id="SFLDS00029">
    <property type="entry name" value="Radical_SAM"/>
    <property type="match status" value="1"/>
</dbReference>
<evidence type="ECO:0000256" key="2">
    <source>
        <dbReference type="ARBA" id="ARBA00017228"/>
    </source>
</evidence>
<name>A0A0H2YUD1_CLOP1</name>
<dbReference type="HOGENOM" id="CLU_027579_1_1_9"/>
<proteinExistence type="inferred from homology"/>
<dbReference type="Pfam" id="PF06969">
    <property type="entry name" value="HemN_C"/>
    <property type="match status" value="1"/>
</dbReference>
<keyword evidence="8 9" id="KW-0143">Chaperone</keyword>
<dbReference type="InterPro" id="IPR007197">
    <property type="entry name" value="rSAM"/>
</dbReference>
<dbReference type="RefSeq" id="WP_011591030.1">
    <property type="nucleotide sequence ID" value="NC_008261.1"/>
</dbReference>
<dbReference type="EMBL" id="CP000246">
    <property type="protein sequence ID" value="ABG84658.1"/>
    <property type="molecule type" value="Genomic_DNA"/>
</dbReference>
<organism evidence="11 12">
    <name type="scientific">Clostridium perfringens (strain ATCC 13124 / DSM 756 / JCM 1290 / NCIMB 6125 / NCTC 8237 / Type A)</name>
    <dbReference type="NCBI Taxonomy" id="195103"/>
    <lineage>
        <taxon>Bacteria</taxon>
        <taxon>Bacillati</taxon>
        <taxon>Bacillota</taxon>
        <taxon>Clostridia</taxon>
        <taxon>Eubacteriales</taxon>
        <taxon>Clostridiaceae</taxon>
        <taxon>Clostridium</taxon>
    </lineage>
</organism>
<dbReference type="AlphaFoldDB" id="A0A0H2YUD1"/>
<dbReference type="Proteomes" id="UP000001823">
    <property type="component" value="Chromosome"/>
</dbReference>
<comment type="function">
    <text evidence="9">Probably acts as a heme chaperone, transferring heme to an unknown acceptor. Binds one molecule of heme per monomer, possibly covalently. Binds 1 [4Fe-4S] cluster. The cluster is coordinated with 3 cysteines and an exchangeable S-adenosyl-L-methionine.</text>
</comment>